<dbReference type="FunCoup" id="A9UP45">
    <property type="interactions" value="193"/>
</dbReference>
<evidence type="ECO:0000256" key="3">
    <source>
        <dbReference type="ARBA" id="ARBA00022801"/>
    </source>
</evidence>
<protein>
    <recommendedName>
        <fullName evidence="7">Sulfatase N-terminal domain-containing protein</fullName>
    </recommendedName>
</protein>
<dbReference type="PANTHER" id="PTHR10342">
    <property type="entry name" value="ARYLSULFATASE"/>
    <property type="match status" value="1"/>
</dbReference>
<keyword evidence="2" id="KW-0479">Metal-binding</keyword>
<dbReference type="CDD" id="cd16029">
    <property type="entry name" value="4-S"/>
    <property type="match status" value="1"/>
</dbReference>
<keyword evidence="5" id="KW-0325">Glycoprotein</keyword>
<dbReference type="Gene3D" id="3.40.720.10">
    <property type="entry name" value="Alkaline Phosphatase, subunit A"/>
    <property type="match status" value="1"/>
</dbReference>
<name>A9UP45_MONBE</name>
<evidence type="ECO:0000313" key="9">
    <source>
        <dbReference type="Proteomes" id="UP000001357"/>
    </source>
</evidence>
<accession>A9UP45</accession>
<organism evidence="8 9">
    <name type="scientific">Monosiga brevicollis</name>
    <name type="common">Choanoflagellate</name>
    <dbReference type="NCBI Taxonomy" id="81824"/>
    <lineage>
        <taxon>Eukaryota</taxon>
        <taxon>Choanoflagellata</taxon>
        <taxon>Craspedida</taxon>
        <taxon>Salpingoecidae</taxon>
        <taxon>Monosiga</taxon>
    </lineage>
</organism>
<dbReference type="InterPro" id="IPR047115">
    <property type="entry name" value="ARSB"/>
</dbReference>
<dbReference type="InterPro" id="IPR024607">
    <property type="entry name" value="Sulfatase_CS"/>
</dbReference>
<reference evidence="8 9" key="1">
    <citation type="journal article" date="2008" name="Nature">
        <title>The genome of the choanoflagellate Monosiga brevicollis and the origin of metazoans.</title>
        <authorList>
            <consortium name="JGI Sequencing"/>
            <person name="King N."/>
            <person name="Westbrook M.J."/>
            <person name="Young S.L."/>
            <person name="Kuo A."/>
            <person name="Abedin M."/>
            <person name="Chapman J."/>
            <person name="Fairclough S."/>
            <person name="Hellsten U."/>
            <person name="Isogai Y."/>
            <person name="Letunic I."/>
            <person name="Marr M."/>
            <person name="Pincus D."/>
            <person name="Putnam N."/>
            <person name="Rokas A."/>
            <person name="Wright K.J."/>
            <person name="Zuzow R."/>
            <person name="Dirks W."/>
            <person name="Good M."/>
            <person name="Goodstein D."/>
            <person name="Lemons D."/>
            <person name="Li W."/>
            <person name="Lyons J.B."/>
            <person name="Morris A."/>
            <person name="Nichols S."/>
            <person name="Richter D.J."/>
            <person name="Salamov A."/>
            <person name="Bork P."/>
            <person name="Lim W.A."/>
            <person name="Manning G."/>
            <person name="Miller W.T."/>
            <person name="McGinnis W."/>
            <person name="Shapiro H."/>
            <person name="Tjian R."/>
            <person name="Grigoriev I.V."/>
            <person name="Rokhsar D."/>
        </authorList>
    </citation>
    <scope>NUCLEOTIDE SEQUENCE [LARGE SCALE GENOMIC DNA]</scope>
    <source>
        <strain evidence="9">MX1 / ATCC 50154</strain>
    </source>
</reference>
<dbReference type="STRING" id="81824.A9UP45"/>
<dbReference type="eggNOG" id="KOG3867">
    <property type="taxonomic scope" value="Eukaryota"/>
</dbReference>
<dbReference type="PANTHER" id="PTHR10342:SF274">
    <property type="entry name" value="ARYLSULFATASE B"/>
    <property type="match status" value="1"/>
</dbReference>
<dbReference type="InterPro" id="IPR017850">
    <property type="entry name" value="Alkaline_phosphatase_core_sf"/>
</dbReference>
<dbReference type="KEGG" id="mbr:MONBRDRAFT_13917"/>
<evidence type="ECO:0000259" key="7">
    <source>
        <dbReference type="Pfam" id="PF00884"/>
    </source>
</evidence>
<dbReference type="OMA" id="VAWPACT"/>
<evidence type="ECO:0000313" key="8">
    <source>
        <dbReference type="EMBL" id="EDQ92357.1"/>
    </source>
</evidence>
<keyword evidence="3" id="KW-0378">Hydrolase</keyword>
<dbReference type="GeneID" id="5888020"/>
<dbReference type="InterPro" id="IPR000917">
    <property type="entry name" value="Sulfatase_N"/>
</dbReference>
<evidence type="ECO:0000256" key="2">
    <source>
        <dbReference type="ARBA" id="ARBA00022723"/>
    </source>
</evidence>
<feature type="domain" description="Sulfatase N-terminal" evidence="7">
    <location>
        <begin position="33"/>
        <end position="338"/>
    </location>
</feature>
<sequence>MTRSLMLGVVGSLLCILSRSAADGVPGSEAKRPNIVFIVADDLGWNDVSLHGSPQIPTPHIDAIAHSGVHLTNYHVQPVCTPTRSTFLSGRHVIHTGIYMPFAQGTALRLNLSYTLLPAYLKKLGYRTAAVGKWHLGQNVEKALPTGRGFDEYLGYWSGAEDYYTHDTHGGYDFQDGTECAIKYNNTYSTYIFAERAVNTILEADPEQPLFLYTAFQNVHWPLEAPAEYVARFSHIPNSERQYVAAMTSILDDAVGNITDALKRSRIADNTILIFTSDNGGPVHDENTESNNYPLRGGKNTLWNGGTQVVGMIAGKGIENPGTDCHGMMHASDWLPSLV</sequence>
<evidence type="ECO:0000256" key="1">
    <source>
        <dbReference type="ARBA" id="ARBA00008779"/>
    </source>
</evidence>
<dbReference type="InParanoid" id="A9UP45"/>
<proteinExistence type="inferred from homology"/>
<dbReference type="AlphaFoldDB" id="A9UP45"/>
<evidence type="ECO:0000256" key="6">
    <source>
        <dbReference type="SAM" id="SignalP"/>
    </source>
</evidence>
<evidence type="ECO:0000256" key="5">
    <source>
        <dbReference type="ARBA" id="ARBA00023180"/>
    </source>
</evidence>
<dbReference type="SUPFAM" id="SSF53649">
    <property type="entry name" value="Alkaline phosphatase-like"/>
    <property type="match status" value="1"/>
</dbReference>
<comment type="similarity">
    <text evidence="1">Belongs to the sulfatase family.</text>
</comment>
<feature type="signal peptide" evidence="6">
    <location>
        <begin position="1"/>
        <end position="22"/>
    </location>
</feature>
<dbReference type="Pfam" id="PF00884">
    <property type="entry name" value="Sulfatase"/>
    <property type="match status" value="1"/>
</dbReference>
<keyword evidence="6" id="KW-0732">Signal</keyword>
<dbReference type="Proteomes" id="UP000001357">
    <property type="component" value="Unassembled WGS sequence"/>
</dbReference>
<dbReference type="RefSeq" id="XP_001742119.1">
    <property type="nucleotide sequence ID" value="XM_001742067.1"/>
</dbReference>
<gene>
    <name evidence="8" type="ORF">MONBRDRAFT_13917</name>
</gene>
<dbReference type="GO" id="GO:0046872">
    <property type="term" value="F:metal ion binding"/>
    <property type="evidence" value="ECO:0007669"/>
    <property type="project" value="UniProtKB-KW"/>
</dbReference>
<evidence type="ECO:0000256" key="4">
    <source>
        <dbReference type="ARBA" id="ARBA00022837"/>
    </source>
</evidence>
<keyword evidence="4" id="KW-0106">Calcium</keyword>
<dbReference type="GO" id="GO:0008484">
    <property type="term" value="F:sulfuric ester hydrolase activity"/>
    <property type="evidence" value="ECO:0007669"/>
    <property type="project" value="InterPro"/>
</dbReference>
<feature type="chain" id="PRO_5002744594" description="Sulfatase N-terminal domain-containing protein" evidence="6">
    <location>
        <begin position="23"/>
        <end position="339"/>
    </location>
</feature>
<dbReference type="PROSITE" id="PS00149">
    <property type="entry name" value="SULFATASE_2"/>
    <property type="match status" value="1"/>
</dbReference>
<keyword evidence="9" id="KW-1185">Reference proteome</keyword>
<dbReference type="EMBL" id="CH991543">
    <property type="protein sequence ID" value="EDQ92357.1"/>
    <property type="molecule type" value="Genomic_DNA"/>
</dbReference>